<dbReference type="GeneID" id="27315482"/>
<name>A0A0D2APE2_9PEZI</name>
<evidence type="ECO:0000313" key="2">
    <source>
        <dbReference type="EMBL" id="KIW00989.1"/>
    </source>
</evidence>
<protein>
    <submittedName>
        <fullName evidence="2">Uncharacterized protein</fullName>
    </submittedName>
</protein>
<feature type="region of interest" description="Disordered" evidence="1">
    <location>
        <begin position="171"/>
        <end position="191"/>
    </location>
</feature>
<evidence type="ECO:0000313" key="3">
    <source>
        <dbReference type="Proteomes" id="UP000053259"/>
    </source>
</evidence>
<organism evidence="2 3">
    <name type="scientific">Verruconis gallopava</name>
    <dbReference type="NCBI Taxonomy" id="253628"/>
    <lineage>
        <taxon>Eukaryota</taxon>
        <taxon>Fungi</taxon>
        <taxon>Dikarya</taxon>
        <taxon>Ascomycota</taxon>
        <taxon>Pezizomycotina</taxon>
        <taxon>Dothideomycetes</taxon>
        <taxon>Pleosporomycetidae</taxon>
        <taxon>Venturiales</taxon>
        <taxon>Sympoventuriaceae</taxon>
        <taxon>Verruconis</taxon>
    </lineage>
</organism>
<dbReference type="EMBL" id="KN847558">
    <property type="protein sequence ID" value="KIW00989.1"/>
    <property type="molecule type" value="Genomic_DNA"/>
</dbReference>
<dbReference type="OrthoDB" id="5419666at2759"/>
<reference evidence="2 3" key="1">
    <citation type="submission" date="2015-01" db="EMBL/GenBank/DDBJ databases">
        <title>The Genome Sequence of Ochroconis gallopava CBS43764.</title>
        <authorList>
            <consortium name="The Broad Institute Genomics Platform"/>
            <person name="Cuomo C."/>
            <person name="de Hoog S."/>
            <person name="Gorbushina A."/>
            <person name="Stielow B."/>
            <person name="Teixiera M."/>
            <person name="Abouelleil A."/>
            <person name="Chapman S.B."/>
            <person name="Priest M."/>
            <person name="Young S.K."/>
            <person name="Wortman J."/>
            <person name="Nusbaum C."/>
            <person name="Birren B."/>
        </authorList>
    </citation>
    <scope>NUCLEOTIDE SEQUENCE [LARGE SCALE GENOMIC DNA]</scope>
    <source>
        <strain evidence="2 3">CBS 43764</strain>
    </source>
</reference>
<feature type="compositionally biased region" description="Polar residues" evidence="1">
    <location>
        <begin position="111"/>
        <end position="121"/>
    </location>
</feature>
<gene>
    <name evidence="2" type="ORF">PV09_07509</name>
</gene>
<feature type="region of interest" description="Disordered" evidence="1">
    <location>
        <begin position="80"/>
        <end position="123"/>
    </location>
</feature>
<accession>A0A0D2APE2</accession>
<evidence type="ECO:0000256" key="1">
    <source>
        <dbReference type="SAM" id="MobiDB-lite"/>
    </source>
</evidence>
<dbReference type="VEuPathDB" id="FungiDB:PV09_07509"/>
<sequence length="317" mass="34331">MSSIARAFTMRRKRTDSGVGDSSDFPSPPSPTRSASMRYSKKSVDIKKISGPVQLLSTTNMLTYNAPDVAVIQAQRKASASVSSASSRASVDGSDASSTTSRSRDTHLTDASSVGSISPITSPMEKKPAYFEATPAVKGSSTLRRSISTLEVRQKSLAEENLFITDDSLHSESPAIPQRHPSHSKKAHAELAKKRSIQAMSVSSTSSVSRAHSVTGARSASRERNSLDFFNGRIAADSEALNPNPQPHPFGKELEQLDEVAEEFNVVVSDAEREHDLLAMEQCGLMRFCAADYIAEIQPLFSRYVHTQLSAPTVAWI</sequence>
<dbReference type="HOGENOM" id="CLU_052682_0_0_1"/>
<feature type="region of interest" description="Disordered" evidence="1">
    <location>
        <begin position="1"/>
        <end position="43"/>
    </location>
</feature>
<dbReference type="RefSeq" id="XP_016210858.1">
    <property type="nucleotide sequence ID" value="XM_016361283.1"/>
</dbReference>
<feature type="compositionally biased region" description="Low complexity" evidence="1">
    <location>
        <begin position="80"/>
        <end position="101"/>
    </location>
</feature>
<proteinExistence type="predicted"/>
<dbReference type="Proteomes" id="UP000053259">
    <property type="component" value="Unassembled WGS sequence"/>
</dbReference>
<dbReference type="AlphaFoldDB" id="A0A0D2APE2"/>
<dbReference type="InParanoid" id="A0A0D2APE2"/>
<keyword evidence="3" id="KW-1185">Reference proteome</keyword>